<dbReference type="InterPro" id="IPR023631">
    <property type="entry name" value="Amidase_dom"/>
</dbReference>
<dbReference type="Pfam" id="PF01425">
    <property type="entry name" value="Amidase"/>
    <property type="match status" value="1"/>
</dbReference>
<protein>
    <submittedName>
        <fullName evidence="3">Aspartyl-tRNA(Asn)/glutamyl-tRNA(Gln) amidotransferase subunit A</fullName>
    </submittedName>
</protein>
<organism evidence="3 4">
    <name type="scientific">Amycolatopsis xylanica</name>
    <dbReference type="NCBI Taxonomy" id="589385"/>
    <lineage>
        <taxon>Bacteria</taxon>
        <taxon>Bacillati</taxon>
        <taxon>Actinomycetota</taxon>
        <taxon>Actinomycetes</taxon>
        <taxon>Pseudonocardiales</taxon>
        <taxon>Pseudonocardiaceae</taxon>
        <taxon>Amycolatopsis</taxon>
    </lineage>
</organism>
<dbReference type="PANTHER" id="PTHR11895:SF7">
    <property type="entry name" value="GLUTAMYL-TRNA(GLN) AMIDOTRANSFERASE SUBUNIT A, MITOCHONDRIAL"/>
    <property type="match status" value="1"/>
</dbReference>
<evidence type="ECO:0000313" key="4">
    <source>
        <dbReference type="Proteomes" id="UP000199515"/>
    </source>
</evidence>
<keyword evidence="3" id="KW-0808">Transferase</keyword>
<sequence length="404" mass="40909">MDWAAVEAVREAPLGDPAFDDEAGHGVVRKLRGVRYSVSDTIDIEGQWTRNGTPGLGHRLPVEDASAVARLRRAGAVLTGRTRVGELAWGVTTPGCAHPLDPRRNAGGASGGAAVSVADGTAALALATDTAGSLRIPAALCGVAGLRPTAGTVSRRGVTPLAPSLDTVGPLARTAAECLAAYRVLGGAVTPAPEDVDGLRVGWPGHLWEHHVSPAVAAVLAHAAAGLRSAGADLVTIALPLARSHAQAAASVIMLAEAAALWSGPLAGQPDGLTGPMAALIREGGLVSTTDYLRALRVAAAVRRELEEVLSRQGLSALLVPTVPVTATWTDAPTVSVNGHAEPIESAYTRLTALASATGHPALSVPAGTDDDGLPVGAQLIGPPHGEAALCLLGGAIERPVRFR</sequence>
<dbReference type="AlphaFoldDB" id="A0A1H3JRW3"/>
<dbReference type="Proteomes" id="UP000199515">
    <property type="component" value="Unassembled WGS sequence"/>
</dbReference>
<evidence type="ECO:0000256" key="1">
    <source>
        <dbReference type="ARBA" id="ARBA00009199"/>
    </source>
</evidence>
<dbReference type="EMBL" id="FNON01000005">
    <property type="protein sequence ID" value="SDY42245.1"/>
    <property type="molecule type" value="Genomic_DNA"/>
</dbReference>
<dbReference type="GO" id="GO:0016740">
    <property type="term" value="F:transferase activity"/>
    <property type="evidence" value="ECO:0007669"/>
    <property type="project" value="UniProtKB-KW"/>
</dbReference>
<feature type="domain" description="Amidase" evidence="2">
    <location>
        <begin position="26"/>
        <end position="391"/>
    </location>
</feature>
<evidence type="ECO:0000259" key="2">
    <source>
        <dbReference type="Pfam" id="PF01425"/>
    </source>
</evidence>
<dbReference type="InterPro" id="IPR036928">
    <property type="entry name" value="AS_sf"/>
</dbReference>
<keyword evidence="4" id="KW-1185">Reference proteome</keyword>
<dbReference type="InterPro" id="IPR000120">
    <property type="entry name" value="Amidase"/>
</dbReference>
<dbReference type="SUPFAM" id="SSF75304">
    <property type="entry name" value="Amidase signature (AS) enzymes"/>
    <property type="match status" value="1"/>
</dbReference>
<name>A0A1H3JRW3_9PSEU</name>
<dbReference type="RefSeq" id="WP_176968803.1">
    <property type="nucleotide sequence ID" value="NZ_FNON01000005.1"/>
</dbReference>
<proteinExistence type="inferred from homology"/>
<dbReference type="PANTHER" id="PTHR11895">
    <property type="entry name" value="TRANSAMIDASE"/>
    <property type="match status" value="1"/>
</dbReference>
<gene>
    <name evidence="3" type="ORF">SAMN05421504_105508</name>
</gene>
<accession>A0A1H3JRW3</accession>
<comment type="similarity">
    <text evidence="1">Belongs to the amidase family.</text>
</comment>
<evidence type="ECO:0000313" key="3">
    <source>
        <dbReference type="EMBL" id="SDY42245.1"/>
    </source>
</evidence>
<dbReference type="Gene3D" id="3.90.1300.10">
    <property type="entry name" value="Amidase signature (AS) domain"/>
    <property type="match status" value="1"/>
</dbReference>
<dbReference type="STRING" id="589385.SAMN05421504_105508"/>
<reference evidence="3 4" key="1">
    <citation type="submission" date="2016-10" db="EMBL/GenBank/DDBJ databases">
        <authorList>
            <person name="de Groot N.N."/>
        </authorList>
    </citation>
    <scope>NUCLEOTIDE SEQUENCE [LARGE SCALE GENOMIC DNA]</scope>
    <source>
        <strain evidence="3 4">CPCC 202699</strain>
    </source>
</reference>